<accession>A0A9D5DEJ7</accession>
<reference evidence="2" key="1">
    <citation type="submission" date="2022-10" db="EMBL/GenBank/DDBJ databases">
        <title>Adaptive evolution leads to modifications in subtelomeric GC content in a zoonotic Cryptosporidium species.</title>
        <authorList>
            <person name="Li J."/>
            <person name="Feng Y."/>
            <person name="Xiao L."/>
        </authorList>
    </citation>
    <scope>NUCLEOTIDE SEQUENCE</scope>
    <source>
        <strain evidence="2">33844</strain>
    </source>
</reference>
<dbReference type="OrthoDB" id="343213at2759"/>
<name>A0A9D5DEJ7_9CRYT</name>
<dbReference type="Proteomes" id="UP001067231">
    <property type="component" value="Unassembled WGS sequence"/>
</dbReference>
<proteinExistence type="predicted"/>
<dbReference type="SUPFAM" id="SSF56112">
    <property type="entry name" value="Protein kinase-like (PK-like)"/>
    <property type="match status" value="1"/>
</dbReference>
<evidence type="ECO:0000256" key="1">
    <source>
        <dbReference type="SAM" id="MobiDB-lite"/>
    </source>
</evidence>
<evidence type="ECO:0000313" key="2">
    <source>
        <dbReference type="EMBL" id="KAJ1605047.1"/>
    </source>
</evidence>
<organism evidence="2">
    <name type="scientific">Cryptosporidium canis</name>
    <dbReference type="NCBI Taxonomy" id="195482"/>
    <lineage>
        <taxon>Eukaryota</taxon>
        <taxon>Sar</taxon>
        <taxon>Alveolata</taxon>
        <taxon>Apicomplexa</taxon>
        <taxon>Conoidasida</taxon>
        <taxon>Coccidia</taxon>
        <taxon>Eucoccidiorida</taxon>
        <taxon>Eimeriorina</taxon>
        <taxon>Cryptosporidiidae</taxon>
        <taxon>Cryptosporidium</taxon>
    </lineage>
</organism>
<comment type="caution">
    <text evidence="2">The sequence shown here is derived from an EMBL/GenBank/DDBJ whole genome shotgun (WGS) entry which is preliminary data.</text>
</comment>
<evidence type="ECO:0008006" key="3">
    <source>
        <dbReference type="Google" id="ProtNLM"/>
    </source>
</evidence>
<dbReference type="AlphaFoldDB" id="A0A9D5DEJ7"/>
<gene>
    <name evidence="2" type="ORF">OJ253_3358</name>
</gene>
<protein>
    <recommendedName>
        <fullName evidence="3">Protein kinase domain-containing protein</fullName>
    </recommendedName>
</protein>
<feature type="region of interest" description="Disordered" evidence="1">
    <location>
        <begin position="9"/>
        <end position="30"/>
    </location>
</feature>
<sequence>MILPSRRRRDFLDNSGKSVRESTSHFQERGEHDTQVLVSGGFGQTDEVVSHNNRWSLDKAIQSIQGIVDQIPGEVAYLISSKSEEGLRVEALGELIGSNRVNIGRELRERFTKRIYELVNSVGEDILRYNSIQLFCSSFSELFECKMNVQVVSGAGEDVTLKLDRPADTTRVVLWDDVQNKSVGLQWKVLSGKYGSVAFAAVRIPKASSEYFVKSQTMMNSCNMPLKMKNVRVWFHGSQRIEPGWVPESVKLFLAIKSPFKGVHSLEREIWERENLVSLLLNREQFSMVMRDGGEFSGYQISPSIITFHNNVKDVNKSPLHFFVQGSKKNLIKLNDPYRPLFSSFLFMEYIDGLPLEALLYYLRSEEMYTWLNQHDCQKSWPLWLEAILNLSRLVLLSVQSFSSSGFFQYFHCDLNFGNIIVLKEGVSGSGESSSTRLLQDRRNHLENLKFLANIGQDSIRIIDFAFTNILHHRETDEEFLEIRQLWKTRGVYKILSERNFENTCKKMIKAALFNDPNYVSILISELIIGSSSLLNKSLMQDDSDPNVLKQMVDPSLKWKDLSNPYIGLLVKLDSTLNSAKEWEVIAQEFIQDENPVKRWISKSGKTRNQRNVLSSFNQGSEAYLIACEKLNQMIQVAKKAGLVTTHTNILGRCLSFEFYLRSILFLPYNLSKTGSCLYSKAKKSRSFATFANSEWSSSTKITFFQLASITISYYIWTQHKDSITTSLFLNQFFQEIQGECNPQLSDSENLPTFKHLQNIDQRFEKTKEIYTHIYKEQLEFLNNSIIKYRLSIPFALLLQRTWFRIQDSTELLRNQSPLHANQNILNSLLEFLKSIESTLSGSNDHPLQQKNNLLHLTESSILDTCINNNPQNHSHPHHIINDSTLSHPDFCKFIIKPTPHTSTFDL</sequence>
<feature type="compositionally biased region" description="Basic and acidic residues" evidence="1">
    <location>
        <begin position="18"/>
        <end position="30"/>
    </location>
</feature>
<dbReference type="InterPro" id="IPR011009">
    <property type="entry name" value="Kinase-like_dom_sf"/>
</dbReference>
<dbReference type="EMBL" id="JAPCXC010000110">
    <property type="protein sequence ID" value="KAJ1605047.1"/>
    <property type="molecule type" value="Genomic_DNA"/>
</dbReference>